<dbReference type="OrthoDB" id="17977at2759"/>
<dbReference type="GeneID" id="18260644"/>
<evidence type="ECO:0000256" key="1">
    <source>
        <dbReference type="ARBA" id="ARBA00022540"/>
    </source>
</evidence>
<evidence type="ECO:0000256" key="6">
    <source>
        <dbReference type="SAM" id="MobiDB-lite"/>
    </source>
</evidence>
<feature type="region of interest" description="Disordered" evidence="6">
    <location>
        <begin position="1"/>
        <end position="34"/>
    </location>
</feature>
<feature type="region of interest" description="Disordered" evidence="6">
    <location>
        <begin position="61"/>
        <end position="84"/>
    </location>
</feature>
<feature type="compositionally biased region" description="Low complexity" evidence="6">
    <location>
        <begin position="64"/>
        <end position="84"/>
    </location>
</feature>
<dbReference type="KEGG" id="cthr:CTHT_0066060"/>
<dbReference type="STRING" id="759272.G0SGE7"/>
<evidence type="ECO:0000256" key="3">
    <source>
        <dbReference type="ARBA" id="ARBA00022884"/>
    </source>
</evidence>
<feature type="compositionally biased region" description="Polar residues" evidence="6">
    <location>
        <begin position="14"/>
        <end position="26"/>
    </location>
</feature>
<evidence type="ECO:0000313" key="7">
    <source>
        <dbReference type="EMBL" id="EGS17286.1"/>
    </source>
</evidence>
<reference evidence="7 8" key="1">
    <citation type="journal article" date="2011" name="Cell">
        <title>Insight into structure and assembly of the nuclear pore complex by utilizing the genome of a eukaryotic thermophile.</title>
        <authorList>
            <person name="Amlacher S."/>
            <person name="Sarges P."/>
            <person name="Flemming D."/>
            <person name="van Noort V."/>
            <person name="Kunze R."/>
            <person name="Devos D.P."/>
            <person name="Arumugam M."/>
            <person name="Bork P."/>
            <person name="Hurt E."/>
        </authorList>
    </citation>
    <scope>NUCLEOTIDE SEQUENCE [LARGE SCALE GENOMIC DNA]</scope>
    <source>
        <strain evidence="8">DSM 1495 / CBS 144.50 / IMI 039719</strain>
    </source>
</reference>
<organism evidence="8">
    <name type="scientific">Chaetomium thermophilum (strain DSM 1495 / CBS 144.50 / IMI 039719)</name>
    <name type="common">Thermochaetoides thermophila</name>
    <dbReference type="NCBI Taxonomy" id="759272"/>
    <lineage>
        <taxon>Eukaryota</taxon>
        <taxon>Fungi</taxon>
        <taxon>Dikarya</taxon>
        <taxon>Ascomycota</taxon>
        <taxon>Pezizomycotina</taxon>
        <taxon>Sordariomycetes</taxon>
        <taxon>Sordariomycetidae</taxon>
        <taxon>Sordariales</taxon>
        <taxon>Chaetomiaceae</taxon>
        <taxon>Thermochaetoides</taxon>
    </lineage>
</organism>
<proteinExistence type="inferred from homology"/>
<dbReference type="FunFam" id="3.30.760.10:FF:000016">
    <property type="entry name" value="Translation initiation factor eIF4E, putative"/>
    <property type="match status" value="1"/>
</dbReference>
<dbReference type="Proteomes" id="UP000008066">
    <property type="component" value="Unassembled WGS sequence"/>
</dbReference>
<keyword evidence="3 5" id="KW-0694">RNA-binding</keyword>
<dbReference type="Gene3D" id="3.30.760.10">
    <property type="entry name" value="RNA Cap, Translation Initiation Factor Eif4e"/>
    <property type="match status" value="1"/>
</dbReference>
<dbReference type="RefSeq" id="XP_006696904.1">
    <property type="nucleotide sequence ID" value="XM_006696841.1"/>
</dbReference>
<feature type="compositionally biased region" description="Basic and acidic residues" evidence="6">
    <location>
        <begin position="251"/>
        <end position="291"/>
    </location>
</feature>
<sequence length="291" mass="33233">MSMRPTLFTRGLSGLSQSTDANSPSVASPAEQRDDAKRNFLKAMRPLPTQHYWHVWFDRQRDNQQQQQQQQQSGPGGQQTQSSGEYTAHLEQLPGRIESVQDFWRYHNNTPIDQIKMRESIYLFKAGFRPVWEDRRNVLGGAWTFRVPKSIGPDVWTRVQLLAVGEKLQSVLEEGDQICGVGLSVRFNSHLISIWHRDSSRKKSIDNMLQCVLEELPPELRPRPDNYFYKRHADHAGFKAPPELQAVIDSQRAREAAEAKAAAEKEAQEKASKQEQQEQQQEEKADGANGA</sequence>
<keyword evidence="1 5" id="KW-0396">Initiation factor</keyword>
<keyword evidence="4 5" id="KW-0648">Protein biosynthesis</keyword>
<dbReference type="InterPro" id="IPR023398">
    <property type="entry name" value="TIF_eIF4e-like"/>
</dbReference>
<accession>G0SGE7</accession>
<evidence type="ECO:0000313" key="8">
    <source>
        <dbReference type="Proteomes" id="UP000008066"/>
    </source>
</evidence>
<dbReference type="InterPro" id="IPR001040">
    <property type="entry name" value="TIF_eIF_4E"/>
</dbReference>
<keyword evidence="2" id="KW-0810">Translation regulation</keyword>
<dbReference type="eggNOG" id="KOG1669">
    <property type="taxonomic scope" value="Eukaryota"/>
</dbReference>
<evidence type="ECO:0000256" key="2">
    <source>
        <dbReference type="ARBA" id="ARBA00022845"/>
    </source>
</evidence>
<dbReference type="SUPFAM" id="SSF55418">
    <property type="entry name" value="eIF4e-like"/>
    <property type="match status" value="1"/>
</dbReference>
<evidence type="ECO:0000256" key="4">
    <source>
        <dbReference type="ARBA" id="ARBA00022917"/>
    </source>
</evidence>
<dbReference type="OMA" id="LPLQYHW"/>
<keyword evidence="8" id="KW-1185">Reference proteome</keyword>
<dbReference type="GO" id="GO:0016281">
    <property type="term" value="C:eukaryotic translation initiation factor 4F complex"/>
    <property type="evidence" value="ECO:0007669"/>
    <property type="project" value="TreeGrafter"/>
</dbReference>
<protein>
    <submittedName>
        <fullName evidence="7">Putative translation initiation factor</fullName>
    </submittedName>
</protein>
<gene>
    <name evidence="7" type="ORF">CTHT_0066060</name>
</gene>
<dbReference type="GO" id="GO:0000340">
    <property type="term" value="F:RNA 7-methylguanosine cap binding"/>
    <property type="evidence" value="ECO:0007669"/>
    <property type="project" value="TreeGrafter"/>
</dbReference>
<dbReference type="HOGENOM" id="CLU_043552_5_0_1"/>
<dbReference type="AlphaFoldDB" id="G0SGE7"/>
<dbReference type="GO" id="GO:0006417">
    <property type="term" value="P:regulation of translation"/>
    <property type="evidence" value="ECO:0007669"/>
    <property type="project" value="UniProtKB-KW"/>
</dbReference>
<dbReference type="PANTHER" id="PTHR11960">
    <property type="entry name" value="EUKARYOTIC TRANSLATION INITIATION FACTOR 4E RELATED"/>
    <property type="match status" value="1"/>
</dbReference>
<dbReference type="GO" id="GO:0003743">
    <property type="term" value="F:translation initiation factor activity"/>
    <property type="evidence" value="ECO:0007669"/>
    <property type="project" value="UniProtKB-KW"/>
</dbReference>
<comment type="similarity">
    <text evidence="5">Belongs to the eukaryotic initiation factor 4E family.</text>
</comment>
<dbReference type="PANTHER" id="PTHR11960:SF66">
    <property type="entry name" value="EUKARYOTIC TRANSLATION INITIATION FACTOR 4E TYPE 3"/>
    <property type="match status" value="1"/>
</dbReference>
<name>G0SGE7_CHATD</name>
<feature type="region of interest" description="Disordered" evidence="6">
    <location>
        <begin position="240"/>
        <end position="291"/>
    </location>
</feature>
<dbReference type="Pfam" id="PF01652">
    <property type="entry name" value="IF4E"/>
    <property type="match status" value="1"/>
</dbReference>
<evidence type="ECO:0000256" key="5">
    <source>
        <dbReference type="RuleBase" id="RU004374"/>
    </source>
</evidence>
<dbReference type="EMBL" id="GL988047">
    <property type="protein sequence ID" value="EGS17286.1"/>
    <property type="molecule type" value="Genomic_DNA"/>
</dbReference>